<comment type="caution">
    <text evidence="14">The sequence shown here is derived from an EMBL/GenBank/DDBJ whole genome shotgun (WGS) entry which is preliminary data.</text>
</comment>
<dbReference type="SUPFAM" id="SSF158472">
    <property type="entry name" value="HAMP domain-like"/>
    <property type="match status" value="1"/>
</dbReference>
<keyword evidence="15" id="KW-1185">Reference proteome</keyword>
<dbReference type="CDD" id="cd00082">
    <property type="entry name" value="HisKA"/>
    <property type="match status" value="1"/>
</dbReference>
<dbReference type="SMART" id="SM00304">
    <property type="entry name" value="HAMP"/>
    <property type="match status" value="1"/>
</dbReference>
<dbReference type="EMBL" id="JACHIT010000001">
    <property type="protein sequence ID" value="MBB5912442.1"/>
    <property type="molecule type" value="Genomic_DNA"/>
</dbReference>
<name>A0A7W9PAD3_9NOCA</name>
<organism evidence="14 15">
    <name type="scientific">Nocardia transvalensis</name>
    <dbReference type="NCBI Taxonomy" id="37333"/>
    <lineage>
        <taxon>Bacteria</taxon>
        <taxon>Bacillati</taxon>
        <taxon>Actinomycetota</taxon>
        <taxon>Actinomycetes</taxon>
        <taxon>Mycobacteriales</taxon>
        <taxon>Nocardiaceae</taxon>
        <taxon>Nocardia</taxon>
    </lineage>
</organism>
<gene>
    <name evidence="14" type="ORF">BJY24_001309</name>
</gene>
<accession>A0A7W9PAD3</accession>
<evidence type="ECO:0000256" key="1">
    <source>
        <dbReference type="ARBA" id="ARBA00000085"/>
    </source>
</evidence>
<comment type="catalytic activity">
    <reaction evidence="1">
        <text>ATP + protein L-histidine = ADP + protein N-phospho-L-histidine.</text>
        <dbReference type="EC" id="2.7.13.3"/>
    </reaction>
</comment>
<dbReference type="Proteomes" id="UP000540412">
    <property type="component" value="Unassembled WGS sequence"/>
</dbReference>
<dbReference type="InterPro" id="IPR003660">
    <property type="entry name" value="HAMP_dom"/>
</dbReference>
<evidence type="ECO:0000256" key="4">
    <source>
        <dbReference type="ARBA" id="ARBA00022553"/>
    </source>
</evidence>
<keyword evidence="5" id="KW-0808">Transferase</keyword>
<dbReference type="PROSITE" id="PS50885">
    <property type="entry name" value="HAMP"/>
    <property type="match status" value="1"/>
</dbReference>
<dbReference type="InterPro" id="IPR005467">
    <property type="entry name" value="His_kinase_dom"/>
</dbReference>
<dbReference type="InterPro" id="IPR004358">
    <property type="entry name" value="Sig_transdc_His_kin-like_C"/>
</dbReference>
<evidence type="ECO:0000259" key="12">
    <source>
        <dbReference type="PROSITE" id="PS50109"/>
    </source>
</evidence>
<feature type="domain" description="HAMP" evidence="13">
    <location>
        <begin position="157"/>
        <end position="210"/>
    </location>
</feature>
<evidence type="ECO:0000313" key="14">
    <source>
        <dbReference type="EMBL" id="MBB5912442.1"/>
    </source>
</evidence>
<proteinExistence type="predicted"/>
<dbReference type="InterPro" id="IPR003594">
    <property type="entry name" value="HATPase_dom"/>
</dbReference>
<dbReference type="InterPro" id="IPR036890">
    <property type="entry name" value="HATPase_C_sf"/>
</dbReference>
<comment type="subcellular location">
    <subcellularLocation>
        <location evidence="2">Cell membrane</location>
    </subcellularLocation>
</comment>
<dbReference type="InterPro" id="IPR003661">
    <property type="entry name" value="HisK_dim/P_dom"/>
</dbReference>
<dbReference type="SUPFAM" id="SSF47384">
    <property type="entry name" value="Homodimeric domain of signal transducing histidine kinase"/>
    <property type="match status" value="1"/>
</dbReference>
<evidence type="ECO:0000256" key="5">
    <source>
        <dbReference type="ARBA" id="ARBA00022679"/>
    </source>
</evidence>
<dbReference type="Pfam" id="PF02518">
    <property type="entry name" value="HATPase_c"/>
    <property type="match status" value="1"/>
</dbReference>
<dbReference type="GO" id="GO:0005886">
    <property type="term" value="C:plasma membrane"/>
    <property type="evidence" value="ECO:0007669"/>
    <property type="project" value="UniProtKB-SubCell"/>
</dbReference>
<reference evidence="14 15" key="1">
    <citation type="submission" date="2020-08" db="EMBL/GenBank/DDBJ databases">
        <title>Sequencing the genomes of 1000 actinobacteria strains.</title>
        <authorList>
            <person name="Klenk H.-P."/>
        </authorList>
    </citation>
    <scope>NUCLEOTIDE SEQUENCE [LARGE SCALE GENOMIC DNA]</scope>
    <source>
        <strain evidence="14 15">DSM 43582</strain>
    </source>
</reference>
<dbReference type="SMART" id="SM00388">
    <property type="entry name" value="HisKA"/>
    <property type="match status" value="1"/>
</dbReference>
<dbReference type="PRINTS" id="PR00344">
    <property type="entry name" value="BCTRLSENSOR"/>
</dbReference>
<dbReference type="AlphaFoldDB" id="A0A7W9PAD3"/>
<evidence type="ECO:0000256" key="3">
    <source>
        <dbReference type="ARBA" id="ARBA00012438"/>
    </source>
</evidence>
<sequence length="441" mass="47175">MRTVSLRRRVTLTAALISGVVLVLMSLLMHAAFAVVVNRTESAVLVDRAQLARRLAQTGMPPPDLLAQVDSRSVRARLVLADGRGFGSLSPRRAIDPEAKTRRVALTGPGELDHAQLTLQVDTPLLAKVQARIGWVLSTVTAAAVLLIAGGLWFGVRRALAPLDSMTRLAREIAQGGRGRRLSPSRTDNELGRTASAFDEMLDALEGAEARAQASERRLRAFVGDAAHELRTPVAGIRAIAEAVLHQPADADPEERQRMQALLVREAQRAGRLVDELLDLARIDAGLRLRCDRVDLYGLAATHLERMRTVHSGTEFRLTGGPAMAVADAERIGQVLVNVLDNACRAAGPDGTVTVHIGSAGEVAEVRVLDTGPGVPPAERERIFDRLVRLDSSRDHRFEGSGLGLAIARGIARAHGGDLVCEEPRAGSAGAEFVLRLPAAA</sequence>
<dbReference type="GO" id="GO:0000155">
    <property type="term" value="F:phosphorelay sensor kinase activity"/>
    <property type="evidence" value="ECO:0007669"/>
    <property type="project" value="InterPro"/>
</dbReference>
<dbReference type="EC" id="2.7.13.3" evidence="3"/>
<dbReference type="SMART" id="SM00387">
    <property type="entry name" value="HATPase_c"/>
    <property type="match status" value="1"/>
</dbReference>
<dbReference type="CDD" id="cd06225">
    <property type="entry name" value="HAMP"/>
    <property type="match status" value="1"/>
</dbReference>
<dbReference type="Pfam" id="PF00512">
    <property type="entry name" value="HisKA"/>
    <property type="match status" value="1"/>
</dbReference>
<dbReference type="PANTHER" id="PTHR45436">
    <property type="entry name" value="SENSOR HISTIDINE KINASE YKOH"/>
    <property type="match status" value="1"/>
</dbReference>
<dbReference type="InterPro" id="IPR036097">
    <property type="entry name" value="HisK_dim/P_sf"/>
</dbReference>
<evidence type="ECO:0000313" key="15">
    <source>
        <dbReference type="Proteomes" id="UP000540412"/>
    </source>
</evidence>
<dbReference type="Gene3D" id="1.10.287.130">
    <property type="match status" value="1"/>
</dbReference>
<dbReference type="Pfam" id="PF00672">
    <property type="entry name" value="HAMP"/>
    <property type="match status" value="1"/>
</dbReference>
<keyword evidence="7 14" id="KW-0418">Kinase</keyword>
<dbReference type="Gene3D" id="3.30.565.10">
    <property type="entry name" value="Histidine kinase-like ATPase, C-terminal domain"/>
    <property type="match status" value="1"/>
</dbReference>
<evidence type="ECO:0000256" key="11">
    <source>
        <dbReference type="SAM" id="Phobius"/>
    </source>
</evidence>
<dbReference type="CDD" id="cd00075">
    <property type="entry name" value="HATPase"/>
    <property type="match status" value="1"/>
</dbReference>
<protein>
    <recommendedName>
        <fullName evidence="3">histidine kinase</fullName>
        <ecNumber evidence="3">2.7.13.3</ecNumber>
    </recommendedName>
</protein>
<keyword evidence="9" id="KW-0902">Two-component regulatory system</keyword>
<keyword evidence="6 11" id="KW-0812">Transmembrane</keyword>
<dbReference type="SUPFAM" id="SSF55874">
    <property type="entry name" value="ATPase domain of HSP90 chaperone/DNA topoisomerase II/histidine kinase"/>
    <property type="match status" value="1"/>
</dbReference>
<evidence type="ECO:0000256" key="9">
    <source>
        <dbReference type="ARBA" id="ARBA00023012"/>
    </source>
</evidence>
<feature type="domain" description="Histidine kinase" evidence="12">
    <location>
        <begin position="225"/>
        <end position="441"/>
    </location>
</feature>
<evidence type="ECO:0000259" key="13">
    <source>
        <dbReference type="PROSITE" id="PS50885"/>
    </source>
</evidence>
<dbReference type="InterPro" id="IPR050428">
    <property type="entry name" value="TCS_sensor_his_kinase"/>
</dbReference>
<evidence type="ECO:0000256" key="10">
    <source>
        <dbReference type="ARBA" id="ARBA00023136"/>
    </source>
</evidence>
<dbReference type="Gene3D" id="6.10.340.10">
    <property type="match status" value="1"/>
</dbReference>
<dbReference type="PROSITE" id="PS50109">
    <property type="entry name" value="HIS_KIN"/>
    <property type="match status" value="1"/>
</dbReference>
<evidence type="ECO:0000256" key="8">
    <source>
        <dbReference type="ARBA" id="ARBA00022989"/>
    </source>
</evidence>
<evidence type="ECO:0000256" key="7">
    <source>
        <dbReference type="ARBA" id="ARBA00022777"/>
    </source>
</evidence>
<evidence type="ECO:0000256" key="6">
    <source>
        <dbReference type="ARBA" id="ARBA00022692"/>
    </source>
</evidence>
<keyword evidence="10 11" id="KW-0472">Membrane</keyword>
<evidence type="ECO:0000256" key="2">
    <source>
        <dbReference type="ARBA" id="ARBA00004236"/>
    </source>
</evidence>
<keyword evidence="4" id="KW-0597">Phosphoprotein</keyword>
<feature type="transmembrane region" description="Helical" evidence="11">
    <location>
        <begin position="133"/>
        <end position="156"/>
    </location>
</feature>
<dbReference type="RefSeq" id="WP_040750327.1">
    <property type="nucleotide sequence ID" value="NZ_JACHIT010000001.1"/>
</dbReference>
<dbReference type="PANTHER" id="PTHR45436:SF5">
    <property type="entry name" value="SENSOR HISTIDINE KINASE TRCS"/>
    <property type="match status" value="1"/>
</dbReference>
<keyword evidence="8 11" id="KW-1133">Transmembrane helix</keyword>